<keyword evidence="7" id="KW-0131">Cell cycle</keyword>
<comment type="similarity">
    <text evidence="2">Belongs to the rad17/RAD24 family.</text>
</comment>
<dbReference type="GO" id="GO:0005634">
    <property type="term" value="C:nucleus"/>
    <property type="evidence" value="ECO:0007669"/>
    <property type="project" value="UniProtKB-SubCell"/>
</dbReference>
<sequence length="596" mass="67584">MPPKRKQTPLDDEDSLSEEVEDVSEDFIRVKRPRTESVKTAVQDSWIDKYSPLNSLEICVNPRKLKELREVLEPMIRGTLECRLLVVTGPAGCGKSTLIKCLGNELVAKVKEASLGKSELNKSQEGDFPNIVEYFDSELQDVSHIRHFSEFLDASRYRIGSNLALIVVEEYPNVFHHETLQSFRDCIRNWLYLPGTLPPLVLCLTEIEIESESGHRGYYNIENNFTAETLLGRALMTHGISSGVVQRVKFLPIAKTFMKKSISKVIQKERVKIPPEKQVLFLSSLYESGDIRALLSNLQLWARTGSFDSDLSGKENQISLFHAVGKVVHSSAKFASMDEESSDSFSIRAVLDGYNNFGLLHLALLENYQIYSGLQYEVAVAADLVDALSISDTLGGLEESHEYAIREVRHQLRNVGESRGRTQPMKFPRHFKMLKAANKVKREVDNYSRYIGDSRVSFANVNLLDGYFVPSIYNSFRYKLQNGSKPYSYNRVGGKFQQIFADDEVPVMESEFEHELGVKDQFAMEIEAKMGGSEDRNDGLSEDDLSDEIHNTTDDDNDNDFNDSLDDKLVSLTQRHDEDELSDDPELDWLVSQGRL</sequence>
<reference evidence="10 11" key="1">
    <citation type="submission" date="2016-10" db="EMBL/GenBank/DDBJ databases">
        <authorList>
            <person name="de Groot N.N."/>
        </authorList>
    </citation>
    <scope>NUCLEOTIDE SEQUENCE [LARGE SCALE GENOMIC DNA]</scope>
    <source>
        <strain evidence="10 11">CBS 141442</strain>
    </source>
</reference>
<evidence type="ECO:0000256" key="2">
    <source>
        <dbReference type="ARBA" id="ARBA00006168"/>
    </source>
</evidence>
<dbReference type="EMBL" id="LT635757">
    <property type="protein sequence ID" value="SGZ48944.1"/>
    <property type="molecule type" value="Genomic_DNA"/>
</dbReference>
<evidence type="ECO:0000256" key="3">
    <source>
        <dbReference type="ARBA" id="ARBA00022741"/>
    </source>
</evidence>
<dbReference type="InterPro" id="IPR027417">
    <property type="entry name" value="P-loop_NTPase"/>
</dbReference>
<dbReference type="InterPro" id="IPR004582">
    <property type="entry name" value="Checkpoint_prot_Rad17_Rad24"/>
</dbReference>
<evidence type="ECO:0000313" key="11">
    <source>
        <dbReference type="Proteomes" id="UP000182334"/>
    </source>
</evidence>
<keyword evidence="5" id="KW-0067">ATP-binding</keyword>
<dbReference type="Gene3D" id="3.40.50.300">
    <property type="entry name" value="P-loop containing nucleotide triphosphate hydrolases"/>
    <property type="match status" value="1"/>
</dbReference>
<feature type="compositionally biased region" description="Acidic residues" evidence="8">
    <location>
        <begin position="10"/>
        <end position="21"/>
    </location>
</feature>
<keyword evidence="11" id="KW-1185">Reference proteome</keyword>
<dbReference type="Pfam" id="PF03215">
    <property type="entry name" value="Rad17"/>
    <property type="match status" value="1"/>
</dbReference>
<keyword evidence="4" id="KW-0227">DNA damage</keyword>
<dbReference type="GO" id="GO:0003689">
    <property type="term" value="F:DNA clamp loader activity"/>
    <property type="evidence" value="ECO:0007669"/>
    <property type="project" value="TreeGrafter"/>
</dbReference>
<feature type="region of interest" description="Disordered" evidence="8">
    <location>
        <begin position="531"/>
        <end position="596"/>
    </location>
</feature>
<proteinExistence type="inferred from homology"/>
<feature type="domain" description="Checkpoint protein RAD24-like helical bundle" evidence="9">
    <location>
        <begin position="315"/>
        <end position="436"/>
    </location>
</feature>
<dbReference type="Pfam" id="PF25812">
    <property type="entry name" value="RAD24_helical"/>
    <property type="match status" value="1"/>
</dbReference>
<evidence type="ECO:0000259" key="9">
    <source>
        <dbReference type="Pfam" id="PF25812"/>
    </source>
</evidence>
<dbReference type="GO" id="GO:0033314">
    <property type="term" value="P:mitotic DNA replication checkpoint signaling"/>
    <property type="evidence" value="ECO:0007669"/>
    <property type="project" value="TreeGrafter"/>
</dbReference>
<evidence type="ECO:0000256" key="4">
    <source>
        <dbReference type="ARBA" id="ARBA00022763"/>
    </source>
</evidence>
<keyword evidence="6" id="KW-0539">Nucleus</keyword>
<protein>
    <submittedName>
        <fullName evidence="10">CIC11C00000004310</fullName>
    </submittedName>
</protein>
<gene>
    <name evidence="10" type="ORF">SAMEA4029010_CIC11G00000004310</name>
</gene>
<evidence type="ECO:0000256" key="8">
    <source>
        <dbReference type="SAM" id="MobiDB-lite"/>
    </source>
</evidence>
<evidence type="ECO:0000256" key="6">
    <source>
        <dbReference type="ARBA" id="ARBA00023242"/>
    </source>
</evidence>
<dbReference type="PANTHER" id="PTHR12172">
    <property type="entry name" value="CELL CYCLE CHECKPOINT PROTEIN RAD17"/>
    <property type="match status" value="1"/>
</dbReference>
<dbReference type="GO" id="GO:0006281">
    <property type="term" value="P:DNA repair"/>
    <property type="evidence" value="ECO:0007669"/>
    <property type="project" value="InterPro"/>
</dbReference>
<dbReference type="AlphaFoldDB" id="A0A1L0BD04"/>
<evidence type="ECO:0000256" key="1">
    <source>
        <dbReference type="ARBA" id="ARBA00004123"/>
    </source>
</evidence>
<dbReference type="PANTHER" id="PTHR12172:SF0">
    <property type="entry name" value="CELL CYCLE CHECKPOINT PROTEIN RAD17"/>
    <property type="match status" value="1"/>
</dbReference>
<dbReference type="Proteomes" id="UP000182334">
    <property type="component" value="Chromosome II"/>
</dbReference>
<evidence type="ECO:0000313" key="10">
    <source>
        <dbReference type="EMBL" id="SGZ48944.1"/>
    </source>
</evidence>
<feature type="region of interest" description="Disordered" evidence="8">
    <location>
        <begin position="1"/>
        <end position="21"/>
    </location>
</feature>
<dbReference type="GO" id="GO:0000077">
    <property type="term" value="P:DNA damage checkpoint signaling"/>
    <property type="evidence" value="ECO:0007669"/>
    <property type="project" value="TreeGrafter"/>
</dbReference>
<evidence type="ECO:0000256" key="7">
    <source>
        <dbReference type="ARBA" id="ARBA00023306"/>
    </source>
</evidence>
<feature type="compositionally biased region" description="Acidic residues" evidence="8">
    <location>
        <begin position="554"/>
        <end position="564"/>
    </location>
</feature>
<organism evidence="10 11">
    <name type="scientific">Sungouiella intermedia</name>
    <dbReference type="NCBI Taxonomy" id="45354"/>
    <lineage>
        <taxon>Eukaryota</taxon>
        <taxon>Fungi</taxon>
        <taxon>Dikarya</taxon>
        <taxon>Ascomycota</taxon>
        <taxon>Saccharomycotina</taxon>
        <taxon>Pichiomycetes</taxon>
        <taxon>Metschnikowiaceae</taxon>
        <taxon>Sungouiella</taxon>
    </lineage>
</organism>
<dbReference type="SUPFAM" id="SSF52540">
    <property type="entry name" value="P-loop containing nucleoside triphosphate hydrolases"/>
    <property type="match status" value="1"/>
</dbReference>
<dbReference type="InterPro" id="IPR057927">
    <property type="entry name" value="RAD24-like_helical"/>
</dbReference>
<feature type="compositionally biased region" description="Basic and acidic residues" evidence="8">
    <location>
        <begin position="565"/>
        <end position="578"/>
    </location>
</feature>
<name>A0A1L0BD04_9ASCO</name>
<evidence type="ECO:0000256" key="5">
    <source>
        <dbReference type="ARBA" id="ARBA00022840"/>
    </source>
</evidence>
<dbReference type="OrthoDB" id="10265971at2759"/>
<accession>A0A1L0BD04</accession>
<dbReference type="GO" id="GO:0005524">
    <property type="term" value="F:ATP binding"/>
    <property type="evidence" value="ECO:0007669"/>
    <property type="project" value="UniProtKB-KW"/>
</dbReference>
<dbReference type="GO" id="GO:0003682">
    <property type="term" value="F:chromatin binding"/>
    <property type="evidence" value="ECO:0007669"/>
    <property type="project" value="TreeGrafter"/>
</dbReference>
<dbReference type="STRING" id="45354.A0A1L0BD04"/>
<keyword evidence="3" id="KW-0547">Nucleotide-binding</keyword>
<comment type="subcellular location">
    <subcellularLocation>
        <location evidence="1">Nucleus</location>
    </subcellularLocation>
</comment>